<proteinExistence type="predicted"/>
<dbReference type="Proteomes" id="UP000595140">
    <property type="component" value="Unassembled WGS sequence"/>
</dbReference>
<dbReference type="Gene3D" id="3.60.10.10">
    <property type="entry name" value="Endonuclease/exonuclease/phosphatase"/>
    <property type="match status" value="1"/>
</dbReference>
<dbReference type="AlphaFoldDB" id="A0A484NB74"/>
<sequence>MEVQGGFSFGNRNQSGDSLLEFVGVSDLVVVNSCFPKREDHLTTFLSRVRRTQIDYLLLHMCDWNHRILFKDGKVLPNENHTTQHKLLVMEVTIKWVKQRHPTCGLARIRWGSFYGEKILELIARVQEKGVWESSVKATDQAHIVICIREAAKEVLGVSCGAASRHKGDWLQK</sequence>
<dbReference type="OrthoDB" id="1902296at2759"/>
<evidence type="ECO:0000313" key="1">
    <source>
        <dbReference type="EMBL" id="VFQ97827.1"/>
    </source>
</evidence>
<reference evidence="1 2" key="1">
    <citation type="submission" date="2018-04" db="EMBL/GenBank/DDBJ databases">
        <authorList>
            <person name="Vogel A."/>
        </authorList>
    </citation>
    <scope>NUCLEOTIDE SEQUENCE [LARGE SCALE GENOMIC DNA]</scope>
</reference>
<dbReference type="PANTHER" id="PTHR23227:SF67">
    <property type="entry name" value="CRANIOFACIAL DEVELOPMENT PROTEIN 2-LIKE"/>
    <property type="match status" value="1"/>
</dbReference>
<protein>
    <recommendedName>
        <fullName evidence="3">Endonuclease/exonuclease/phosphatase domain-containing protein</fullName>
    </recommendedName>
</protein>
<organism evidence="1 2">
    <name type="scientific">Cuscuta campestris</name>
    <dbReference type="NCBI Taxonomy" id="132261"/>
    <lineage>
        <taxon>Eukaryota</taxon>
        <taxon>Viridiplantae</taxon>
        <taxon>Streptophyta</taxon>
        <taxon>Embryophyta</taxon>
        <taxon>Tracheophyta</taxon>
        <taxon>Spermatophyta</taxon>
        <taxon>Magnoliopsida</taxon>
        <taxon>eudicotyledons</taxon>
        <taxon>Gunneridae</taxon>
        <taxon>Pentapetalae</taxon>
        <taxon>asterids</taxon>
        <taxon>lamiids</taxon>
        <taxon>Solanales</taxon>
        <taxon>Convolvulaceae</taxon>
        <taxon>Cuscuteae</taxon>
        <taxon>Cuscuta</taxon>
        <taxon>Cuscuta subgen. Grammica</taxon>
        <taxon>Cuscuta sect. Cleistogrammica</taxon>
    </lineage>
</organism>
<evidence type="ECO:0008006" key="3">
    <source>
        <dbReference type="Google" id="ProtNLM"/>
    </source>
</evidence>
<dbReference type="InterPro" id="IPR027124">
    <property type="entry name" value="Swc5/CFDP1/2"/>
</dbReference>
<keyword evidence="2" id="KW-1185">Reference proteome</keyword>
<gene>
    <name evidence="1" type="ORF">CCAM_LOCUS39603</name>
</gene>
<dbReference type="EMBL" id="OOIL02006555">
    <property type="protein sequence ID" value="VFQ97827.1"/>
    <property type="molecule type" value="Genomic_DNA"/>
</dbReference>
<name>A0A484NB74_9ASTE</name>
<evidence type="ECO:0000313" key="2">
    <source>
        <dbReference type="Proteomes" id="UP000595140"/>
    </source>
</evidence>
<dbReference type="InterPro" id="IPR036691">
    <property type="entry name" value="Endo/exonu/phosph_ase_sf"/>
</dbReference>
<dbReference type="PANTHER" id="PTHR23227">
    <property type="entry name" value="BUCENTAUR RELATED"/>
    <property type="match status" value="1"/>
</dbReference>
<accession>A0A484NB74</accession>